<dbReference type="GO" id="GO:0031347">
    <property type="term" value="P:regulation of defense response"/>
    <property type="evidence" value="ECO:0000318"/>
    <property type="project" value="GO_Central"/>
</dbReference>
<reference evidence="4" key="3">
    <citation type="submission" date="2020-12" db="UniProtKB">
        <authorList>
            <consortium name="EnsemblPlants"/>
        </authorList>
    </citation>
    <scope>IDENTIFICATION</scope>
</reference>
<dbReference type="FunCoup" id="A0A7I4FIA9">
    <property type="interactions" value="948"/>
</dbReference>
<gene>
    <name evidence="4" type="primary">LOC112277187</name>
</gene>
<comment type="similarity">
    <text evidence="1">Belongs to the TIFY/JAZ family.</text>
</comment>
<feature type="compositionally biased region" description="Low complexity" evidence="2">
    <location>
        <begin position="21"/>
        <end position="33"/>
    </location>
</feature>
<dbReference type="PROSITE" id="PS51320">
    <property type="entry name" value="TIFY"/>
    <property type="match status" value="1"/>
</dbReference>
<dbReference type="Pfam" id="PF06200">
    <property type="entry name" value="tify"/>
    <property type="match status" value="1"/>
</dbReference>
<feature type="compositionally biased region" description="Polar residues" evidence="2">
    <location>
        <begin position="395"/>
        <end position="406"/>
    </location>
</feature>
<dbReference type="InterPro" id="IPR010399">
    <property type="entry name" value="Tify_dom"/>
</dbReference>
<accession>A0A7I4FIA9</accession>
<feature type="domain" description="Tify" evidence="3">
    <location>
        <begin position="209"/>
        <end position="244"/>
    </location>
</feature>
<dbReference type="Pfam" id="PF09425">
    <property type="entry name" value="Jas_motif"/>
    <property type="match status" value="1"/>
</dbReference>
<dbReference type="Gramene" id="Pp3c25_6300V3.3">
    <property type="protein sequence ID" value="Pp3c25_6300V3.3"/>
    <property type="gene ID" value="Pp3c25_6300"/>
</dbReference>
<name>A0A7I4FIA9_PHYPA</name>
<dbReference type="GO" id="GO:0009611">
    <property type="term" value="P:response to wounding"/>
    <property type="evidence" value="ECO:0000318"/>
    <property type="project" value="GO_Central"/>
</dbReference>
<feature type="compositionally biased region" description="Basic and acidic residues" evidence="2">
    <location>
        <begin position="362"/>
        <end position="377"/>
    </location>
</feature>
<reference evidence="4 5" key="1">
    <citation type="journal article" date="2008" name="Science">
        <title>The Physcomitrella genome reveals evolutionary insights into the conquest of land by plants.</title>
        <authorList>
            <person name="Rensing S."/>
            <person name="Lang D."/>
            <person name="Zimmer A."/>
            <person name="Terry A."/>
            <person name="Salamov A."/>
            <person name="Shapiro H."/>
            <person name="Nishiyama T."/>
            <person name="Perroud P.-F."/>
            <person name="Lindquist E."/>
            <person name="Kamisugi Y."/>
            <person name="Tanahashi T."/>
            <person name="Sakakibara K."/>
            <person name="Fujita T."/>
            <person name="Oishi K."/>
            <person name="Shin-I T."/>
            <person name="Kuroki Y."/>
            <person name="Toyoda A."/>
            <person name="Suzuki Y."/>
            <person name="Hashimoto A."/>
            <person name="Yamaguchi K."/>
            <person name="Sugano A."/>
            <person name="Kohara Y."/>
            <person name="Fujiyama A."/>
            <person name="Anterola A."/>
            <person name="Aoki S."/>
            <person name="Ashton N."/>
            <person name="Barbazuk W.B."/>
            <person name="Barker E."/>
            <person name="Bennetzen J."/>
            <person name="Bezanilla M."/>
            <person name="Blankenship R."/>
            <person name="Cho S.H."/>
            <person name="Dutcher S."/>
            <person name="Estelle M."/>
            <person name="Fawcett J.A."/>
            <person name="Gundlach H."/>
            <person name="Hanada K."/>
            <person name="Heyl A."/>
            <person name="Hicks K.A."/>
            <person name="Hugh J."/>
            <person name="Lohr M."/>
            <person name="Mayer K."/>
            <person name="Melkozernov A."/>
            <person name="Murata T."/>
            <person name="Nelson D."/>
            <person name="Pils B."/>
            <person name="Prigge M."/>
            <person name="Reiss B."/>
            <person name="Renner T."/>
            <person name="Rombauts S."/>
            <person name="Rushton P."/>
            <person name="Sanderfoot A."/>
            <person name="Schween G."/>
            <person name="Shiu S.-H."/>
            <person name="Stueber K."/>
            <person name="Theodoulou F.L."/>
            <person name="Tu H."/>
            <person name="Van de Peer Y."/>
            <person name="Verrier P.J."/>
            <person name="Waters E."/>
            <person name="Wood A."/>
            <person name="Yang L."/>
            <person name="Cove D."/>
            <person name="Cuming A."/>
            <person name="Hasebe M."/>
            <person name="Lucas S."/>
            <person name="Mishler D.B."/>
            <person name="Reski R."/>
            <person name="Grigoriev I."/>
            <person name="Quatrano R.S."/>
            <person name="Boore J.L."/>
        </authorList>
    </citation>
    <scope>NUCLEOTIDE SEQUENCE [LARGE SCALE GENOMIC DNA]</scope>
    <source>
        <strain evidence="4 5">cv. Gransden 2004</strain>
    </source>
</reference>
<feature type="region of interest" description="Disordered" evidence="2">
    <location>
        <begin position="140"/>
        <end position="164"/>
    </location>
</feature>
<evidence type="ECO:0000313" key="5">
    <source>
        <dbReference type="Proteomes" id="UP000006727"/>
    </source>
</evidence>
<feature type="region of interest" description="Disordered" evidence="2">
    <location>
        <begin position="354"/>
        <end position="432"/>
    </location>
</feature>
<evidence type="ECO:0000259" key="3">
    <source>
        <dbReference type="PROSITE" id="PS51320"/>
    </source>
</evidence>
<dbReference type="InParanoid" id="A0A7I4FIA9"/>
<dbReference type="EnsemblPlants" id="Pp3c25_6300V3.3">
    <property type="protein sequence ID" value="Pp3c25_6300V3.3"/>
    <property type="gene ID" value="Pp3c25_6300"/>
</dbReference>
<evidence type="ECO:0000313" key="4">
    <source>
        <dbReference type="EnsemblPlants" id="Pp3c25_6300V3.3"/>
    </source>
</evidence>
<proteinExistence type="inferred from homology"/>
<evidence type="ECO:0000256" key="2">
    <source>
        <dbReference type="SAM" id="MobiDB-lite"/>
    </source>
</evidence>
<dbReference type="SMART" id="SM00979">
    <property type="entry name" value="TIFY"/>
    <property type="match status" value="1"/>
</dbReference>
<feature type="region of interest" description="Disordered" evidence="2">
    <location>
        <begin position="1"/>
        <end position="100"/>
    </location>
</feature>
<reference evidence="4 5" key="2">
    <citation type="journal article" date="2018" name="Plant J.">
        <title>The Physcomitrella patens chromosome-scale assembly reveals moss genome structure and evolution.</title>
        <authorList>
            <person name="Lang D."/>
            <person name="Ullrich K.K."/>
            <person name="Murat F."/>
            <person name="Fuchs J."/>
            <person name="Jenkins J."/>
            <person name="Haas F.B."/>
            <person name="Piednoel M."/>
            <person name="Gundlach H."/>
            <person name="Van Bel M."/>
            <person name="Meyberg R."/>
            <person name="Vives C."/>
            <person name="Morata J."/>
            <person name="Symeonidi A."/>
            <person name="Hiss M."/>
            <person name="Muchero W."/>
            <person name="Kamisugi Y."/>
            <person name="Saleh O."/>
            <person name="Blanc G."/>
            <person name="Decker E.L."/>
            <person name="van Gessel N."/>
            <person name="Grimwood J."/>
            <person name="Hayes R.D."/>
            <person name="Graham S.W."/>
            <person name="Gunter L.E."/>
            <person name="McDaniel S.F."/>
            <person name="Hoernstein S.N.W."/>
            <person name="Larsson A."/>
            <person name="Li F.W."/>
            <person name="Perroud P.F."/>
            <person name="Phillips J."/>
            <person name="Ranjan P."/>
            <person name="Rokshar D.S."/>
            <person name="Rothfels C.J."/>
            <person name="Schneider L."/>
            <person name="Shu S."/>
            <person name="Stevenson D.W."/>
            <person name="Thummler F."/>
            <person name="Tillich M."/>
            <person name="Villarreal Aguilar J.C."/>
            <person name="Widiez T."/>
            <person name="Wong G.K."/>
            <person name="Wymore A."/>
            <person name="Zhang Y."/>
            <person name="Zimmer A.D."/>
            <person name="Quatrano R.S."/>
            <person name="Mayer K.F.X."/>
            <person name="Goodstein D."/>
            <person name="Casacuberta J.M."/>
            <person name="Vandepoele K."/>
            <person name="Reski R."/>
            <person name="Cuming A.C."/>
            <person name="Tuskan G.A."/>
            <person name="Maumus F."/>
            <person name="Salse J."/>
            <person name="Schmutz J."/>
            <person name="Rensing S.A."/>
        </authorList>
    </citation>
    <scope>NUCLEOTIDE SEQUENCE [LARGE SCALE GENOMIC DNA]</scope>
    <source>
        <strain evidence="4 5">cv. Gransden 2004</strain>
    </source>
</reference>
<organism evidence="4 5">
    <name type="scientific">Physcomitrium patens</name>
    <name type="common">Spreading-leaved earth moss</name>
    <name type="synonym">Physcomitrella patens</name>
    <dbReference type="NCBI Taxonomy" id="3218"/>
    <lineage>
        <taxon>Eukaryota</taxon>
        <taxon>Viridiplantae</taxon>
        <taxon>Streptophyta</taxon>
        <taxon>Embryophyta</taxon>
        <taxon>Bryophyta</taxon>
        <taxon>Bryophytina</taxon>
        <taxon>Bryopsida</taxon>
        <taxon>Funariidae</taxon>
        <taxon>Funariales</taxon>
        <taxon>Funariaceae</taxon>
        <taxon>Physcomitrium</taxon>
    </lineage>
</organism>
<evidence type="ECO:0000256" key="1">
    <source>
        <dbReference type="ARBA" id="ARBA00008614"/>
    </source>
</evidence>
<sequence length="432" mass="46964">MSKMSVIPEQLSSRDYDDDNNNNFNNSSSSSSSSRRRDLDNSFYSRPGLSQSPWLNKHSMAKRVPADPARIEENSVTAVIDTSLTKETMEGSHPTMNSRNPYEDFALVQQAGTATSMHIDLLQSFKSNVRTAPHIGNAQLSAHRSDPSASEPSSLPQQHPSSNSARFVGLAPFFSRMRGNSRVENESLPQLQHQQATAHAFSRPPGTGKLIESAQLSIFYAGMVNVYDAVPIEKAQAIMLLAGTRSAWSSPNHMNLPGAPGHPFPASINQPPFRTRSPGPQMISGYAGTTALSGVPKATNRQVPTAETGFIVNEALMNFTPFLICTVSGPRAVELPQARKASLARFLDKRKDRVRKGPYNDPRNENLARYDELRTSRENSPCPSDSKGKAIALSLSPSATRNQRNSPFPGDPGHASSASASSSEPTSRETME</sequence>
<dbReference type="Proteomes" id="UP000006727">
    <property type="component" value="Chromosome 25"/>
</dbReference>
<dbReference type="GO" id="GO:0005634">
    <property type="term" value="C:nucleus"/>
    <property type="evidence" value="ECO:0000318"/>
    <property type="project" value="GO_Central"/>
</dbReference>
<dbReference type="AlphaFoldDB" id="A0A7I4FIA9"/>
<dbReference type="InterPro" id="IPR018467">
    <property type="entry name" value="CCT_CS"/>
</dbReference>
<dbReference type="PANTHER" id="PTHR33077">
    <property type="entry name" value="PROTEIN TIFY 4A-RELATED-RELATED"/>
    <property type="match status" value="1"/>
</dbReference>
<dbReference type="EMBL" id="ABEU02000025">
    <property type="status" value="NOT_ANNOTATED_CDS"/>
    <property type="molecule type" value="Genomic_DNA"/>
</dbReference>
<dbReference type="GO" id="GO:2000022">
    <property type="term" value="P:regulation of jasmonic acid mediated signaling pathway"/>
    <property type="evidence" value="ECO:0000318"/>
    <property type="project" value="GO_Central"/>
</dbReference>
<dbReference type="InterPro" id="IPR040390">
    <property type="entry name" value="TIFY/JAZ"/>
</dbReference>
<protein>
    <recommendedName>
        <fullName evidence="3">Tify domain-containing protein</fullName>
    </recommendedName>
</protein>
<dbReference type="PANTHER" id="PTHR33077:SF60">
    <property type="entry name" value="TIFY DOMAIN-CONTAINING PROTEIN"/>
    <property type="match status" value="1"/>
</dbReference>
<keyword evidence="5" id="KW-1185">Reference proteome</keyword>
<feature type="compositionally biased region" description="Polar residues" evidence="2">
    <location>
        <begin position="74"/>
        <end position="86"/>
    </location>
</feature>